<gene>
    <name evidence="1" type="ORF">I79_005425</name>
</gene>
<sequence length="63" mass="7089">MKGPQGCVHVLARVRAQLGPARGLASEAHRQTACCYFPRFGVIRIFSITYFVCIKPSHRDLEE</sequence>
<protein>
    <submittedName>
        <fullName evidence="1">Uncharacterized protein</fullName>
    </submittedName>
</protein>
<organism evidence="1 2">
    <name type="scientific">Cricetulus griseus</name>
    <name type="common">Chinese hamster</name>
    <name type="synonym">Cricetulus barabensis griseus</name>
    <dbReference type="NCBI Taxonomy" id="10029"/>
    <lineage>
        <taxon>Eukaryota</taxon>
        <taxon>Metazoa</taxon>
        <taxon>Chordata</taxon>
        <taxon>Craniata</taxon>
        <taxon>Vertebrata</taxon>
        <taxon>Euteleostomi</taxon>
        <taxon>Mammalia</taxon>
        <taxon>Eutheria</taxon>
        <taxon>Euarchontoglires</taxon>
        <taxon>Glires</taxon>
        <taxon>Rodentia</taxon>
        <taxon>Myomorpha</taxon>
        <taxon>Muroidea</taxon>
        <taxon>Cricetidae</taxon>
        <taxon>Cricetinae</taxon>
        <taxon>Cricetulus</taxon>
    </lineage>
</organism>
<dbReference type="EMBL" id="JH000153">
    <property type="protein sequence ID" value="EGW04027.1"/>
    <property type="molecule type" value="Genomic_DNA"/>
</dbReference>
<reference evidence="2" key="1">
    <citation type="journal article" date="2011" name="Nat. Biotechnol.">
        <title>The genomic sequence of the Chinese hamster ovary (CHO)-K1 cell line.</title>
        <authorList>
            <person name="Xu X."/>
            <person name="Nagarajan H."/>
            <person name="Lewis N.E."/>
            <person name="Pan S."/>
            <person name="Cai Z."/>
            <person name="Liu X."/>
            <person name="Chen W."/>
            <person name="Xie M."/>
            <person name="Wang W."/>
            <person name="Hammond S."/>
            <person name="Andersen M.R."/>
            <person name="Neff N."/>
            <person name="Passarelli B."/>
            <person name="Koh W."/>
            <person name="Fan H.C."/>
            <person name="Wang J."/>
            <person name="Gui Y."/>
            <person name="Lee K.H."/>
            <person name="Betenbaugh M.J."/>
            <person name="Quake S.R."/>
            <person name="Famili I."/>
            <person name="Palsson B.O."/>
            <person name="Wang J."/>
        </authorList>
    </citation>
    <scope>NUCLEOTIDE SEQUENCE [LARGE SCALE GENOMIC DNA]</scope>
    <source>
        <strain evidence="2">CHO K1 cell line</strain>
    </source>
</reference>
<dbReference type="InParanoid" id="G3H554"/>
<dbReference type="AlphaFoldDB" id="G3H554"/>
<accession>G3H554</accession>
<evidence type="ECO:0000313" key="1">
    <source>
        <dbReference type="EMBL" id="EGW04027.1"/>
    </source>
</evidence>
<name>G3H554_CRIGR</name>
<proteinExistence type="predicted"/>
<dbReference type="Proteomes" id="UP000001075">
    <property type="component" value="Unassembled WGS sequence"/>
</dbReference>
<evidence type="ECO:0000313" key="2">
    <source>
        <dbReference type="Proteomes" id="UP000001075"/>
    </source>
</evidence>